<comment type="caution">
    <text evidence="1">The sequence shown here is derived from an EMBL/GenBank/DDBJ whole genome shotgun (WGS) entry which is preliminary data.</text>
</comment>
<organism evidence="1 2">
    <name type="scientific">Desulfobotulus alkaliphilus</name>
    <dbReference type="NCBI Taxonomy" id="622671"/>
    <lineage>
        <taxon>Bacteria</taxon>
        <taxon>Pseudomonadati</taxon>
        <taxon>Thermodesulfobacteriota</taxon>
        <taxon>Desulfobacteria</taxon>
        <taxon>Desulfobacterales</taxon>
        <taxon>Desulfobacteraceae</taxon>
        <taxon>Desulfobotulus</taxon>
    </lineage>
</organism>
<dbReference type="RefSeq" id="WP_144686577.1">
    <property type="nucleotide sequence ID" value="NZ_VLLC01000039.1"/>
</dbReference>
<keyword evidence="2" id="KW-1185">Reference proteome</keyword>
<dbReference type="InterPro" id="IPR043504">
    <property type="entry name" value="Peptidase_S1_PA_chymotrypsin"/>
</dbReference>
<dbReference type="Pfam" id="PF13365">
    <property type="entry name" value="Trypsin_2"/>
    <property type="match status" value="1"/>
</dbReference>
<evidence type="ECO:0000313" key="1">
    <source>
        <dbReference type="EMBL" id="TWI64821.1"/>
    </source>
</evidence>
<gene>
    <name evidence="1" type="ORF">LZ24_03089</name>
</gene>
<dbReference type="InterPro" id="IPR009003">
    <property type="entry name" value="Peptidase_S1_PA"/>
</dbReference>
<proteinExistence type="predicted"/>
<dbReference type="Gene3D" id="2.40.10.10">
    <property type="entry name" value="Trypsin-like serine proteases"/>
    <property type="match status" value="2"/>
</dbReference>
<dbReference type="SUPFAM" id="SSF50494">
    <property type="entry name" value="Trypsin-like serine proteases"/>
    <property type="match status" value="1"/>
</dbReference>
<dbReference type="OrthoDB" id="212300at2"/>
<dbReference type="EMBL" id="VLLC01000039">
    <property type="protein sequence ID" value="TWI64821.1"/>
    <property type="molecule type" value="Genomic_DNA"/>
</dbReference>
<name>A0A562R6Z2_9BACT</name>
<dbReference type="AlphaFoldDB" id="A0A562R6Z2"/>
<reference evidence="1 2" key="1">
    <citation type="submission" date="2019-07" db="EMBL/GenBank/DDBJ databases">
        <title>Genome sequencing of 100 strains of the haloalkaliphilic chemolithoautotrophic sulfur-oxidizing bacterium Thioalkalivibrio.</title>
        <authorList>
            <person name="Muyzer G."/>
        </authorList>
    </citation>
    <scope>NUCLEOTIDE SEQUENCE [LARGE SCALE GENOMIC DNA]</scope>
    <source>
        <strain evidence="1 2">ASO4-4</strain>
    </source>
</reference>
<accession>A0A562R6Z2</accession>
<sequence>MSLQAHYAKIREGIFAFVPKYASPHQKGQLPPILGTGFFIRKNGLAVTNAHVIETFAHVFRPEGLPDKDWAVQGLFFVRDHGEMLALRVDLAAVIRMGPFILRSPGNRAAPDIGLVQMAVSETCVLPLSEEVSPEEGMEIATAGFPLGSRSLESPAGLQMGPTLQKGIISAILPFPKPDPEAFSVNVMSLGGASGSPVFDPHTSNTLGVLFSSLHDVGLVDQGTATYAMPTSITYAVPHHYLLKALAMVPDDLPEMPTLKQRIREHKNL</sequence>
<evidence type="ECO:0000313" key="2">
    <source>
        <dbReference type="Proteomes" id="UP000318307"/>
    </source>
</evidence>
<dbReference type="Proteomes" id="UP000318307">
    <property type="component" value="Unassembled WGS sequence"/>
</dbReference>
<protein>
    <submittedName>
        <fullName evidence="1">Trypsin-like peptidase</fullName>
    </submittedName>
</protein>